<keyword evidence="7" id="KW-0067">ATP-binding</keyword>
<keyword evidence="3" id="KW-0813">Transport</keyword>
<keyword evidence="4" id="KW-1003">Cell membrane</keyword>
<evidence type="ECO:0000313" key="7">
    <source>
        <dbReference type="EMBL" id="UUT36546.1"/>
    </source>
</evidence>
<feature type="domain" description="ABC transporter" evidence="6">
    <location>
        <begin position="22"/>
        <end position="170"/>
    </location>
</feature>
<dbReference type="GO" id="GO:0005524">
    <property type="term" value="F:ATP binding"/>
    <property type="evidence" value="ECO:0007669"/>
    <property type="project" value="UniProtKB-KW"/>
</dbReference>
<name>A0ABY5NMX0_9MICO</name>
<gene>
    <name evidence="7" type="ORF">L2X98_22800</name>
</gene>
<dbReference type="EMBL" id="CP091139">
    <property type="protein sequence ID" value="UUT36546.1"/>
    <property type="molecule type" value="Genomic_DNA"/>
</dbReference>
<evidence type="ECO:0000259" key="6">
    <source>
        <dbReference type="Pfam" id="PF00005"/>
    </source>
</evidence>
<proteinExistence type="inferred from homology"/>
<protein>
    <submittedName>
        <fullName evidence="7">ATP-binding cassette domain-containing protein</fullName>
    </submittedName>
</protein>
<sequence>MASRLLEVSELTLTLADGTPLLRGVTLHVDAGETVGLVGESGSGKSLTARAALGLTPAAATLGGSMRVTGREMVGAHRKDVLRVRREGAAMVFQDPRSGINPMRTIGDHMTETMRLVEHCSAADAHTRALDLLDAVRLPDPRAHLRQHPHEFSGGMLQRVMIAGALTSSPSC</sequence>
<evidence type="ECO:0000256" key="4">
    <source>
        <dbReference type="ARBA" id="ARBA00022475"/>
    </source>
</evidence>
<keyword evidence="5" id="KW-0472">Membrane</keyword>
<dbReference type="SUPFAM" id="SSF52540">
    <property type="entry name" value="P-loop containing nucleoside triphosphate hydrolases"/>
    <property type="match status" value="1"/>
</dbReference>
<dbReference type="InterPro" id="IPR003439">
    <property type="entry name" value="ABC_transporter-like_ATP-bd"/>
</dbReference>
<reference evidence="7" key="1">
    <citation type="submission" date="2022-01" db="EMBL/GenBank/DDBJ databases">
        <title>Microbacterium eymi and Microbacterium rhizovicinus sp. nov., isolated from the rhizospheric soil of Elymus tsukushiensis, a plant native to the Dokdo Islands, Republic of Korea.</title>
        <authorList>
            <person name="Hwang Y.J."/>
        </authorList>
    </citation>
    <scope>NUCLEOTIDE SEQUENCE</scope>
    <source>
        <strain evidence="7">KUDC0405</strain>
    </source>
</reference>
<comment type="subcellular location">
    <subcellularLocation>
        <location evidence="1">Membrane</location>
    </subcellularLocation>
</comment>
<comment type="similarity">
    <text evidence="2">Belongs to the ABC transporter superfamily.</text>
</comment>
<organism evidence="7 8">
    <name type="scientific">Microbacterium elymi</name>
    <dbReference type="NCBI Taxonomy" id="2909587"/>
    <lineage>
        <taxon>Bacteria</taxon>
        <taxon>Bacillati</taxon>
        <taxon>Actinomycetota</taxon>
        <taxon>Actinomycetes</taxon>
        <taxon>Micrococcales</taxon>
        <taxon>Microbacteriaceae</taxon>
        <taxon>Microbacterium</taxon>
    </lineage>
</organism>
<keyword evidence="7" id="KW-0547">Nucleotide-binding</keyword>
<dbReference type="Proteomes" id="UP001054811">
    <property type="component" value="Chromosome"/>
</dbReference>
<dbReference type="InterPro" id="IPR027417">
    <property type="entry name" value="P-loop_NTPase"/>
</dbReference>
<dbReference type="Gene3D" id="3.40.50.300">
    <property type="entry name" value="P-loop containing nucleotide triphosphate hydrolases"/>
    <property type="match status" value="1"/>
</dbReference>
<dbReference type="PANTHER" id="PTHR43297:SF2">
    <property type="entry name" value="DIPEPTIDE TRANSPORT ATP-BINDING PROTEIN DPPD"/>
    <property type="match status" value="1"/>
</dbReference>
<evidence type="ECO:0000313" key="8">
    <source>
        <dbReference type="Proteomes" id="UP001054811"/>
    </source>
</evidence>
<dbReference type="InterPro" id="IPR050388">
    <property type="entry name" value="ABC_Ni/Peptide_Import"/>
</dbReference>
<evidence type="ECO:0000256" key="2">
    <source>
        <dbReference type="ARBA" id="ARBA00005417"/>
    </source>
</evidence>
<keyword evidence="8" id="KW-1185">Reference proteome</keyword>
<evidence type="ECO:0000256" key="5">
    <source>
        <dbReference type="ARBA" id="ARBA00023136"/>
    </source>
</evidence>
<dbReference type="Pfam" id="PF00005">
    <property type="entry name" value="ABC_tran"/>
    <property type="match status" value="1"/>
</dbReference>
<evidence type="ECO:0000256" key="3">
    <source>
        <dbReference type="ARBA" id="ARBA00022448"/>
    </source>
</evidence>
<dbReference type="PANTHER" id="PTHR43297">
    <property type="entry name" value="OLIGOPEPTIDE TRANSPORT ATP-BINDING PROTEIN APPD"/>
    <property type="match status" value="1"/>
</dbReference>
<evidence type="ECO:0000256" key="1">
    <source>
        <dbReference type="ARBA" id="ARBA00004370"/>
    </source>
</evidence>
<accession>A0ABY5NMX0</accession>